<gene>
    <name evidence="2" type="ORF">SMN809_LOCUS59129</name>
</gene>
<dbReference type="Proteomes" id="UP000676336">
    <property type="component" value="Unassembled WGS sequence"/>
</dbReference>
<dbReference type="AlphaFoldDB" id="A0A8S3E3C4"/>
<sequence>SPVIDQTQKVKSPLQTLGIDQNNTDIRVRQDSSSAASSSSFMSRS</sequence>
<proteinExistence type="predicted"/>
<comment type="caution">
    <text evidence="2">The sequence shown here is derived from an EMBL/GenBank/DDBJ whole genome shotgun (WGS) entry which is preliminary data.</text>
</comment>
<dbReference type="EMBL" id="CAJOBI010224498">
    <property type="protein sequence ID" value="CAF5049682.1"/>
    <property type="molecule type" value="Genomic_DNA"/>
</dbReference>
<name>A0A8S3E3C4_9BILA</name>
<feature type="non-terminal residue" evidence="2">
    <location>
        <position position="45"/>
    </location>
</feature>
<organism evidence="2 3">
    <name type="scientific">Rotaria magnacalcarata</name>
    <dbReference type="NCBI Taxonomy" id="392030"/>
    <lineage>
        <taxon>Eukaryota</taxon>
        <taxon>Metazoa</taxon>
        <taxon>Spiralia</taxon>
        <taxon>Gnathifera</taxon>
        <taxon>Rotifera</taxon>
        <taxon>Eurotatoria</taxon>
        <taxon>Bdelloidea</taxon>
        <taxon>Philodinida</taxon>
        <taxon>Philodinidae</taxon>
        <taxon>Rotaria</taxon>
    </lineage>
</organism>
<evidence type="ECO:0000313" key="2">
    <source>
        <dbReference type="EMBL" id="CAF5049682.1"/>
    </source>
</evidence>
<feature type="compositionally biased region" description="Polar residues" evidence="1">
    <location>
        <begin position="1"/>
        <end position="25"/>
    </location>
</feature>
<protein>
    <submittedName>
        <fullName evidence="2">Uncharacterized protein</fullName>
    </submittedName>
</protein>
<feature type="non-terminal residue" evidence="2">
    <location>
        <position position="1"/>
    </location>
</feature>
<evidence type="ECO:0000256" key="1">
    <source>
        <dbReference type="SAM" id="MobiDB-lite"/>
    </source>
</evidence>
<feature type="region of interest" description="Disordered" evidence="1">
    <location>
        <begin position="1"/>
        <end position="45"/>
    </location>
</feature>
<reference evidence="2" key="1">
    <citation type="submission" date="2021-02" db="EMBL/GenBank/DDBJ databases">
        <authorList>
            <person name="Nowell W R."/>
        </authorList>
    </citation>
    <scope>NUCLEOTIDE SEQUENCE</scope>
</reference>
<accession>A0A8S3E3C4</accession>
<evidence type="ECO:0000313" key="3">
    <source>
        <dbReference type="Proteomes" id="UP000676336"/>
    </source>
</evidence>
<feature type="compositionally biased region" description="Low complexity" evidence="1">
    <location>
        <begin position="32"/>
        <end position="45"/>
    </location>
</feature>